<evidence type="ECO:0000313" key="2">
    <source>
        <dbReference type="EMBL" id="REA59429.1"/>
    </source>
</evidence>
<protein>
    <submittedName>
        <fullName evidence="2">3-hydroxyacyl-ACP dehydratase</fullName>
    </submittedName>
</protein>
<reference evidence="2 3" key="1">
    <citation type="submission" date="2018-07" db="EMBL/GenBank/DDBJ databases">
        <title>Dyadobacter roseus sp. nov., isolated from rose rhizosphere soil.</title>
        <authorList>
            <person name="Chen L."/>
        </authorList>
    </citation>
    <scope>NUCLEOTIDE SEQUENCE [LARGE SCALE GENOMIC DNA]</scope>
    <source>
        <strain evidence="2 3">RS19</strain>
    </source>
</reference>
<dbReference type="InterPro" id="IPR029069">
    <property type="entry name" value="HotDog_dom_sf"/>
</dbReference>
<name>A0A3D8Y891_9BACT</name>
<evidence type="ECO:0000259" key="1">
    <source>
        <dbReference type="Pfam" id="PF22818"/>
    </source>
</evidence>
<keyword evidence="3" id="KW-1185">Reference proteome</keyword>
<dbReference type="RefSeq" id="WP_115832203.1">
    <property type="nucleotide sequence ID" value="NZ_QNUL01000015.1"/>
</dbReference>
<dbReference type="SUPFAM" id="SSF54637">
    <property type="entry name" value="Thioesterase/thiol ester dehydrase-isomerase"/>
    <property type="match status" value="1"/>
</dbReference>
<organism evidence="2 3">
    <name type="scientific">Dyadobacter luteus</name>
    <dbReference type="NCBI Taxonomy" id="2259619"/>
    <lineage>
        <taxon>Bacteria</taxon>
        <taxon>Pseudomonadati</taxon>
        <taxon>Bacteroidota</taxon>
        <taxon>Cytophagia</taxon>
        <taxon>Cytophagales</taxon>
        <taxon>Spirosomataceae</taxon>
        <taxon>Dyadobacter</taxon>
    </lineage>
</organism>
<dbReference type="AlphaFoldDB" id="A0A3D8Y891"/>
<comment type="caution">
    <text evidence="2">The sequence shown here is derived from an EMBL/GenBank/DDBJ whole genome shotgun (WGS) entry which is preliminary data.</text>
</comment>
<accession>A0A3D8Y891</accession>
<dbReference type="Gene3D" id="3.10.129.10">
    <property type="entry name" value="Hotdog Thioesterase"/>
    <property type="match status" value="1"/>
</dbReference>
<gene>
    <name evidence="2" type="ORF">DSL64_17410</name>
</gene>
<dbReference type="GO" id="GO:0016829">
    <property type="term" value="F:lyase activity"/>
    <property type="evidence" value="ECO:0007669"/>
    <property type="project" value="UniProtKB-KW"/>
</dbReference>
<dbReference type="InterPro" id="IPR054545">
    <property type="entry name" value="ApeI-like"/>
</dbReference>
<dbReference type="Proteomes" id="UP000256373">
    <property type="component" value="Unassembled WGS sequence"/>
</dbReference>
<evidence type="ECO:0000313" key="3">
    <source>
        <dbReference type="Proteomes" id="UP000256373"/>
    </source>
</evidence>
<feature type="domain" description="ApeI dehydratase-like" evidence="1">
    <location>
        <begin position="14"/>
        <end position="94"/>
    </location>
</feature>
<dbReference type="EMBL" id="QNUL01000015">
    <property type="protein sequence ID" value="REA59429.1"/>
    <property type="molecule type" value="Genomic_DNA"/>
</dbReference>
<dbReference type="OrthoDB" id="9772788at2"/>
<sequence>MFLNNLFSIQAITQDNGLITAEISLNAEHEIYNGHFPGVPVTPGVVQLEIVKEILQVSLKRKLRMKAMRTCKFLQIINPQETTSLTISIKFTEGEQLEVVASGQNTEHTFFKAQLAYI</sequence>
<dbReference type="Pfam" id="PF22818">
    <property type="entry name" value="ApeI-like"/>
    <property type="match status" value="1"/>
</dbReference>
<proteinExistence type="predicted"/>